<comment type="similarity">
    <text evidence="1 2">Belongs to the OprB family.</text>
</comment>
<reference evidence="4 5" key="1">
    <citation type="submission" date="2023-04" db="EMBL/GenBank/DDBJ databases">
        <title>Australian commercial rhizobial inoculants.</title>
        <authorList>
            <person name="Kohlmeier M.G."/>
            <person name="O'Hara G.W."/>
            <person name="Colombi E."/>
            <person name="Ramsay J.P."/>
            <person name="Terpolilli J."/>
        </authorList>
    </citation>
    <scope>NUCLEOTIDE SEQUENCE [LARGE SCALE GENOMIC DNA]</scope>
    <source>
        <strain evidence="4 5">CB627</strain>
    </source>
</reference>
<dbReference type="InterPro" id="IPR007049">
    <property type="entry name" value="Carb-sel_porin_OprB"/>
</dbReference>
<dbReference type="InterPro" id="IPR038673">
    <property type="entry name" value="OprB_sf"/>
</dbReference>
<protein>
    <submittedName>
        <fullName evidence="4">Carbohydrate porin</fullName>
    </submittedName>
</protein>
<feature type="region of interest" description="Disordered" evidence="3">
    <location>
        <begin position="62"/>
        <end position="86"/>
    </location>
</feature>
<dbReference type="Gene3D" id="2.40.160.180">
    <property type="entry name" value="Carbohydrate-selective porin OprB"/>
    <property type="match status" value="1"/>
</dbReference>
<evidence type="ECO:0000256" key="1">
    <source>
        <dbReference type="ARBA" id="ARBA00008769"/>
    </source>
</evidence>
<dbReference type="PANTHER" id="PTHR37944:SF1">
    <property type="entry name" value="PORIN B"/>
    <property type="match status" value="1"/>
</dbReference>
<feature type="compositionally biased region" description="Polar residues" evidence="3">
    <location>
        <begin position="63"/>
        <end position="74"/>
    </location>
</feature>
<evidence type="ECO:0000256" key="3">
    <source>
        <dbReference type="SAM" id="MobiDB-lite"/>
    </source>
</evidence>
<dbReference type="RefSeq" id="WP_310885139.1">
    <property type="nucleotide sequence ID" value="NZ_CP121646.1"/>
</dbReference>
<proteinExistence type="inferred from homology"/>
<dbReference type="Pfam" id="PF04966">
    <property type="entry name" value="OprB"/>
    <property type="match status" value="1"/>
</dbReference>
<dbReference type="PROSITE" id="PS51257">
    <property type="entry name" value="PROKAR_LIPOPROTEIN"/>
    <property type="match status" value="1"/>
</dbReference>
<accession>A0ABY8JAE5</accession>
<dbReference type="PANTHER" id="PTHR37944">
    <property type="entry name" value="PORIN B"/>
    <property type="match status" value="1"/>
</dbReference>
<organism evidence="4 5">
    <name type="scientific">Bradyrhizobium brasilense</name>
    <dbReference type="NCBI Taxonomy" id="1419277"/>
    <lineage>
        <taxon>Bacteria</taxon>
        <taxon>Pseudomonadati</taxon>
        <taxon>Pseudomonadota</taxon>
        <taxon>Alphaproteobacteria</taxon>
        <taxon>Hyphomicrobiales</taxon>
        <taxon>Nitrobacteraceae</taxon>
        <taxon>Bradyrhizobium</taxon>
    </lineage>
</organism>
<dbReference type="Proteomes" id="UP001221546">
    <property type="component" value="Chromosome"/>
</dbReference>
<gene>
    <name evidence="4" type="ORF">QA636_34015</name>
</gene>
<evidence type="ECO:0000313" key="5">
    <source>
        <dbReference type="Proteomes" id="UP001221546"/>
    </source>
</evidence>
<dbReference type="EMBL" id="CP121646">
    <property type="protein sequence ID" value="WFU62466.1"/>
    <property type="molecule type" value="Genomic_DNA"/>
</dbReference>
<sequence length="538" mass="58934">MVRKQGREETVGDCFDAVTTPQTSSAAAALACSLRSSEKKPRLAVALSLAACLMAPPVLAQTADETGPNSSAVGQATKRRTPRAPDISTKLRIGVVNQPIRTALASAPNLSLMKRSSTDRVVQTQTRKTIAPFARFDTFREKGIWLTIPGPADTIIQDMDGVRSALADVGIGYIGWTHNTFANNQLPNAARSSIANQLYMGQNPTFATANFMIVTYDLSRLGIPDGQIVVGAEQQYWTWKRPGPDRVGLNTLAYYQTFLDRKFELKLGYLRNQNEFTGTLFGGISGSNMFALFQAGMSTNAAPTPAINLKYNFDDRWYNKVSVQRSISPDGPYAQITENQTGLNWSTANTGILFVDELGYKSKAAPGVPDTWLRAGIGFNNSRYKNLADLDQQRESGNNFHYIAFDRQLWQSDVERTPSRGIYGGFSIMGAPPDLNRISRYYELRLYAKGPFDSRPSDLMALVATNTAWSKIAVDAALTKGQLAHRDTTAITGTYTAHLAPGVYATVGLSYVHNPTSVTHTPQTQHALNLLVSTLIFF</sequence>
<dbReference type="InterPro" id="IPR052932">
    <property type="entry name" value="OprB_Porin"/>
</dbReference>
<name>A0ABY8JAE5_9BRAD</name>
<keyword evidence="5" id="KW-1185">Reference proteome</keyword>
<evidence type="ECO:0000256" key="2">
    <source>
        <dbReference type="RuleBase" id="RU363072"/>
    </source>
</evidence>
<evidence type="ECO:0000313" key="4">
    <source>
        <dbReference type="EMBL" id="WFU62466.1"/>
    </source>
</evidence>